<organism evidence="3 4">
    <name type="scientific">Amoebophilus asiaticus (strain 5a2)</name>
    <dbReference type="NCBI Taxonomy" id="452471"/>
    <lineage>
        <taxon>Bacteria</taxon>
        <taxon>Pseudomonadati</taxon>
        <taxon>Bacteroidota</taxon>
        <taxon>Cytophagia</taxon>
        <taxon>Cytophagales</taxon>
        <taxon>Amoebophilaceae</taxon>
        <taxon>Candidatus Amoebophilus</taxon>
    </lineage>
</organism>
<dbReference type="Pfam" id="PF13173">
    <property type="entry name" value="AAA_14"/>
    <property type="match status" value="1"/>
</dbReference>
<dbReference type="PANTHER" id="PTHR43566">
    <property type="entry name" value="CONSERVED PROTEIN"/>
    <property type="match status" value="1"/>
</dbReference>
<dbReference type="EMBL" id="CP001102">
    <property type="protein sequence ID" value="ACP21111.1"/>
    <property type="molecule type" value="Genomic_DNA"/>
</dbReference>
<dbReference type="AlphaFoldDB" id="C3L470"/>
<dbReference type="InterPro" id="IPR011335">
    <property type="entry name" value="Restrct_endonuc-II-like"/>
</dbReference>
<dbReference type="eggNOG" id="COG1373">
    <property type="taxonomic scope" value="Bacteria"/>
</dbReference>
<protein>
    <recommendedName>
        <fullName evidence="5">AAA family ATPase</fullName>
    </recommendedName>
</protein>
<reference evidence="3 4" key="1">
    <citation type="journal article" date="2010" name="J. Bacteriol.">
        <title>The genome of the amoeba symbiont 'Candidatus Amoebophilus asiaticus' reveals common mechanisms for host cell interaction among amoeba-associated bacteria.</title>
        <authorList>
            <person name="Schmitz-Esser S."/>
            <person name="Tischler P."/>
            <person name="Arnold R."/>
            <person name="Montanaro J."/>
            <person name="Wagner M."/>
            <person name="Rattei T."/>
            <person name="Horn M."/>
        </authorList>
    </citation>
    <scope>NUCLEOTIDE SEQUENCE [LARGE SCALE GENOMIC DNA]</scope>
    <source>
        <strain evidence="3 4">5a2</strain>
    </source>
</reference>
<dbReference type="KEGG" id="aas:Aasi_1879"/>
<keyword evidence="4" id="KW-1185">Reference proteome</keyword>
<feature type="domain" description="AAA" evidence="1">
    <location>
        <begin position="7"/>
        <end position="81"/>
    </location>
</feature>
<feature type="domain" description="DUF4143" evidence="2">
    <location>
        <begin position="125"/>
        <end position="284"/>
    </location>
</feature>
<dbReference type="SUPFAM" id="SSF52980">
    <property type="entry name" value="Restriction endonuclease-like"/>
    <property type="match status" value="1"/>
</dbReference>
<dbReference type="PANTHER" id="PTHR43566:SF2">
    <property type="entry name" value="DUF4143 DOMAIN-CONTAINING PROTEIN"/>
    <property type="match status" value="1"/>
</dbReference>
<dbReference type="HOGENOM" id="CLU_041527_3_1_10"/>
<dbReference type="Proteomes" id="UP000001227">
    <property type="component" value="Chromosome"/>
</dbReference>
<dbReference type="Pfam" id="PF13635">
    <property type="entry name" value="DUF4143"/>
    <property type="match status" value="1"/>
</dbReference>
<dbReference type="InterPro" id="IPR025420">
    <property type="entry name" value="DUF4143"/>
</dbReference>
<dbReference type="InterPro" id="IPR041682">
    <property type="entry name" value="AAA_14"/>
</dbReference>
<evidence type="ECO:0000313" key="3">
    <source>
        <dbReference type="EMBL" id="ACP21111.1"/>
    </source>
</evidence>
<proteinExistence type="predicted"/>
<evidence type="ECO:0000313" key="4">
    <source>
        <dbReference type="Proteomes" id="UP000001227"/>
    </source>
</evidence>
<gene>
    <name evidence="3" type="ordered locus">Aasi_1879</name>
</gene>
<evidence type="ECO:0000259" key="1">
    <source>
        <dbReference type="Pfam" id="PF13173"/>
    </source>
</evidence>
<accession>C3L470</accession>
<name>C3L470_AMOA5</name>
<sequence>MAQNDTKAFLDKYASSGVIIDEVQNVPTIFSYLQTIIDENQIPGQFILTGSQNFTLSENISQTLAGRIALVSLLPLSIQELQASEYSTTLDTDKLIFRGGYPSLYQRSTLNPIDWYLYYIKTYVERDVRQIKNLTDLNRFQAFLKLCSGRIGQILNLTSLANDCGISHVTARQWISILETSYLVYLLPPYYQNFSKRIIKMPKLYFYDTGLACALLGLESEQQVETHYLRGSLFENLVINELLKFRFNQGRPSNLYFWRDKTGHEIDCIYELSDRLIPIEIKASKTLSTDYFKSLLYFQKLSQQKQGIVCYAGDIAAKQQHISITNFMDLIHELNKVSQ</sequence>
<evidence type="ECO:0008006" key="5">
    <source>
        <dbReference type="Google" id="ProtNLM"/>
    </source>
</evidence>
<evidence type="ECO:0000259" key="2">
    <source>
        <dbReference type="Pfam" id="PF13635"/>
    </source>
</evidence>